<proteinExistence type="predicted"/>
<dbReference type="EMBL" id="GBRH01192958">
    <property type="protein sequence ID" value="JAE04938.1"/>
    <property type="molecule type" value="Transcribed_RNA"/>
</dbReference>
<sequence length="70" mass="7962">MALYNVRVCCMSDKEHTGISTDCKTNHASSETVCIMYKVIQRFLHGLQNFWSSTVPLGFYFLADVSLCFC</sequence>
<evidence type="ECO:0000313" key="1">
    <source>
        <dbReference type="EMBL" id="JAE04938.1"/>
    </source>
</evidence>
<protein>
    <submittedName>
        <fullName evidence="1">Uncharacterized protein</fullName>
    </submittedName>
</protein>
<dbReference type="AlphaFoldDB" id="A0A0A9F9J5"/>
<accession>A0A0A9F9J5</accession>
<organism evidence="1">
    <name type="scientific">Arundo donax</name>
    <name type="common">Giant reed</name>
    <name type="synonym">Donax arundinaceus</name>
    <dbReference type="NCBI Taxonomy" id="35708"/>
    <lineage>
        <taxon>Eukaryota</taxon>
        <taxon>Viridiplantae</taxon>
        <taxon>Streptophyta</taxon>
        <taxon>Embryophyta</taxon>
        <taxon>Tracheophyta</taxon>
        <taxon>Spermatophyta</taxon>
        <taxon>Magnoliopsida</taxon>
        <taxon>Liliopsida</taxon>
        <taxon>Poales</taxon>
        <taxon>Poaceae</taxon>
        <taxon>PACMAD clade</taxon>
        <taxon>Arundinoideae</taxon>
        <taxon>Arundineae</taxon>
        <taxon>Arundo</taxon>
    </lineage>
</organism>
<name>A0A0A9F9J5_ARUDO</name>
<reference evidence="1" key="1">
    <citation type="submission" date="2014-09" db="EMBL/GenBank/DDBJ databases">
        <authorList>
            <person name="Magalhaes I.L.F."/>
            <person name="Oliveira U."/>
            <person name="Santos F.R."/>
            <person name="Vidigal T.H.D.A."/>
            <person name="Brescovit A.D."/>
            <person name="Santos A.J."/>
        </authorList>
    </citation>
    <scope>NUCLEOTIDE SEQUENCE</scope>
    <source>
        <tissue evidence="1">Shoot tissue taken approximately 20 cm above the soil surface</tissue>
    </source>
</reference>
<reference evidence="1" key="2">
    <citation type="journal article" date="2015" name="Data Brief">
        <title>Shoot transcriptome of the giant reed, Arundo donax.</title>
        <authorList>
            <person name="Barrero R.A."/>
            <person name="Guerrero F.D."/>
            <person name="Moolhuijzen P."/>
            <person name="Goolsby J.A."/>
            <person name="Tidwell J."/>
            <person name="Bellgard S.E."/>
            <person name="Bellgard M.I."/>
        </authorList>
    </citation>
    <scope>NUCLEOTIDE SEQUENCE</scope>
    <source>
        <tissue evidence="1">Shoot tissue taken approximately 20 cm above the soil surface</tissue>
    </source>
</reference>